<dbReference type="GO" id="GO:0045454">
    <property type="term" value="P:cell redox homeostasis"/>
    <property type="evidence" value="ECO:0007669"/>
    <property type="project" value="TreeGrafter"/>
</dbReference>
<feature type="transmembrane region" description="Helical" evidence="8">
    <location>
        <begin position="293"/>
        <end position="315"/>
    </location>
</feature>
<accession>I0K433</accession>
<evidence type="ECO:0000256" key="3">
    <source>
        <dbReference type="ARBA" id="ARBA00022692"/>
    </source>
</evidence>
<feature type="transmembrane region" description="Helical" evidence="8">
    <location>
        <begin position="407"/>
        <end position="427"/>
    </location>
</feature>
<dbReference type="InterPro" id="IPR036249">
    <property type="entry name" value="Thioredoxin-like_sf"/>
</dbReference>
<evidence type="ECO:0000256" key="8">
    <source>
        <dbReference type="SAM" id="Phobius"/>
    </source>
</evidence>
<dbReference type="PATRIC" id="fig|1166018.3.peg.2591"/>
<name>I0K433_9BACT</name>
<keyword evidence="5 8" id="KW-1133">Transmembrane helix</keyword>
<dbReference type="Gene3D" id="3.40.30.10">
    <property type="entry name" value="Glutaredoxin"/>
    <property type="match status" value="1"/>
</dbReference>
<feature type="transmembrane region" description="Helical" evidence="8">
    <location>
        <begin position="252"/>
        <end position="273"/>
    </location>
</feature>
<proteinExistence type="predicted"/>
<feature type="compositionally biased region" description="Low complexity" evidence="7">
    <location>
        <begin position="210"/>
        <end position="222"/>
    </location>
</feature>
<dbReference type="HOGENOM" id="CLU_015841_0_0_10"/>
<evidence type="ECO:0000256" key="6">
    <source>
        <dbReference type="ARBA" id="ARBA00023136"/>
    </source>
</evidence>
<dbReference type="PANTHER" id="PTHR32234:SF0">
    <property type="entry name" value="THIOL:DISULFIDE INTERCHANGE PROTEIN DSBD"/>
    <property type="match status" value="1"/>
</dbReference>
<feature type="transmembrane region" description="Helical" evidence="8">
    <location>
        <begin position="477"/>
        <end position="494"/>
    </location>
</feature>
<gene>
    <name evidence="10" type="ORF">FAES_0875</name>
</gene>
<dbReference type="GO" id="GO:0015035">
    <property type="term" value="F:protein-disulfide reductase activity"/>
    <property type="evidence" value="ECO:0007669"/>
    <property type="project" value="TreeGrafter"/>
</dbReference>
<keyword evidence="3 8" id="KW-0812">Transmembrane</keyword>
<comment type="subcellular location">
    <subcellularLocation>
        <location evidence="1">Cell membrane</location>
        <topology evidence="1">Multi-pass membrane protein</topology>
    </subcellularLocation>
</comment>
<dbReference type="InterPro" id="IPR003834">
    <property type="entry name" value="Cyt_c_assmbl_TM_dom"/>
</dbReference>
<dbReference type="InterPro" id="IPR028250">
    <property type="entry name" value="DsbDN"/>
</dbReference>
<feature type="transmembrane region" description="Helical" evidence="8">
    <location>
        <begin position="327"/>
        <end position="348"/>
    </location>
</feature>
<feature type="domain" description="Thioredoxin" evidence="9">
    <location>
        <begin position="601"/>
        <end position="765"/>
    </location>
</feature>
<dbReference type="PROSITE" id="PS51352">
    <property type="entry name" value="THIOREDOXIN_2"/>
    <property type="match status" value="1"/>
</dbReference>
<keyword evidence="11" id="KW-1185">Reference proteome</keyword>
<dbReference type="Pfam" id="PF11412">
    <property type="entry name" value="DsbD_N"/>
    <property type="match status" value="1"/>
</dbReference>
<dbReference type="Gene3D" id="2.60.40.1250">
    <property type="entry name" value="Thiol:disulfide interchange protein DsbD, N-terminal domain"/>
    <property type="match status" value="1"/>
</dbReference>
<evidence type="ECO:0000256" key="7">
    <source>
        <dbReference type="SAM" id="MobiDB-lite"/>
    </source>
</evidence>
<keyword evidence="6 8" id="KW-0472">Membrane</keyword>
<feature type="transmembrane region" description="Helical" evidence="8">
    <location>
        <begin position="369"/>
        <end position="395"/>
    </location>
</feature>
<dbReference type="PANTHER" id="PTHR32234">
    <property type="entry name" value="THIOL:DISULFIDE INTERCHANGE PROTEIN DSBD"/>
    <property type="match status" value="1"/>
</dbReference>
<evidence type="ECO:0000259" key="9">
    <source>
        <dbReference type="PROSITE" id="PS51352"/>
    </source>
</evidence>
<evidence type="ECO:0000256" key="1">
    <source>
        <dbReference type="ARBA" id="ARBA00004651"/>
    </source>
</evidence>
<dbReference type="EMBL" id="HE796683">
    <property type="protein sequence ID" value="CCG98886.1"/>
    <property type="molecule type" value="Genomic_DNA"/>
</dbReference>
<dbReference type="Pfam" id="PF02683">
    <property type="entry name" value="DsbD_TM"/>
    <property type="match status" value="1"/>
</dbReference>
<keyword evidence="4" id="KW-0201">Cytochrome c-type biogenesis</keyword>
<reference evidence="10 11" key="1">
    <citation type="journal article" date="2012" name="J. Bacteriol.">
        <title>Genome Sequence of Fibrella aestuarina BUZ 2T, a Filamentous Marine Bacterium.</title>
        <authorList>
            <person name="Filippini M."/>
            <person name="Qi W."/>
            <person name="Blom J."/>
            <person name="Goesmann A."/>
            <person name="Smits T.H."/>
            <person name="Bagheri H.C."/>
        </authorList>
    </citation>
    <scope>NUCLEOTIDE SEQUENCE [LARGE SCALE GENOMIC DNA]</scope>
    <source>
        <strain evidence="11">BUZ 2T</strain>
    </source>
</reference>
<evidence type="ECO:0000256" key="4">
    <source>
        <dbReference type="ARBA" id="ARBA00022748"/>
    </source>
</evidence>
<dbReference type="KEGG" id="fae:FAES_0875"/>
<evidence type="ECO:0000256" key="5">
    <source>
        <dbReference type="ARBA" id="ARBA00022989"/>
    </source>
</evidence>
<dbReference type="GO" id="GO:0017004">
    <property type="term" value="P:cytochrome complex assembly"/>
    <property type="evidence" value="ECO:0007669"/>
    <property type="project" value="UniProtKB-KW"/>
</dbReference>
<protein>
    <submittedName>
        <fullName evidence="10">Cytochrome c biogenesis protein transmembrane region</fullName>
    </submittedName>
</protein>
<feature type="transmembrane region" description="Helical" evidence="8">
    <location>
        <begin position="563"/>
        <end position="583"/>
    </location>
</feature>
<evidence type="ECO:0000313" key="10">
    <source>
        <dbReference type="EMBL" id="CCG98886.1"/>
    </source>
</evidence>
<dbReference type="AlphaFoldDB" id="I0K433"/>
<keyword evidence="2" id="KW-1003">Cell membrane</keyword>
<dbReference type="eggNOG" id="COG4232">
    <property type="taxonomic scope" value="Bacteria"/>
</dbReference>
<evidence type="ECO:0000313" key="11">
    <source>
        <dbReference type="Proteomes" id="UP000011058"/>
    </source>
</evidence>
<feature type="region of interest" description="Disordered" evidence="7">
    <location>
        <begin position="200"/>
        <end position="222"/>
    </location>
</feature>
<dbReference type="STRING" id="1166018.FAES_0875"/>
<dbReference type="Pfam" id="PF13899">
    <property type="entry name" value="Thioredoxin_7"/>
    <property type="match status" value="1"/>
</dbReference>
<dbReference type="InterPro" id="IPR013766">
    <property type="entry name" value="Thioredoxin_domain"/>
</dbReference>
<dbReference type="SUPFAM" id="SSF52833">
    <property type="entry name" value="Thioredoxin-like"/>
    <property type="match status" value="1"/>
</dbReference>
<dbReference type="Proteomes" id="UP000011058">
    <property type="component" value="Chromosome"/>
</dbReference>
<organism evidence="10 11">
    <name type="scientific">Fibrella aestuarina BUZ 2</name>
    <dbReference type="NCBI Taxonomy" id="1166018"/>
    <lineage>
        <taxon>Bacteria</taxon>
        <taxon>Pseudomonadati</taxon>
        <taxon>Bacteroidota</taxon>
        <taxon>Cytophagia</taxon>
        <taxon>Cytophagales</taxon>
        <taxon>Spirosomataceae</taxon>
        <taxon>Fibrella</taxon>
    </lineage>
</organism>
<dbReference type="InterPro" id="IPR036929">
    <property type="entry name" value="DsbDN_sf"/>
</dbReference>
<evidence type="ECO:0000256" key="2">
    <source>
        <dbReference type="ARBA" id="ARBA00022475"/>
    </source>
</evidence>
<sequence length="769" mass="82503">MTRFSPHPNRLSRLLLSSLIWLSMVGMTSQLAVAQIRKDPTRWTISGPAKPAKIGDVVELTIQASIAESWHIYSPDLDPNIGPIPTSIKFKPSAAYKLVGAPVPVGVQEIYVEVWGAKVRQFEGKAIIRQKVKVLADNPTIELTTEYQACSDKDGTCLPPAEAELQTIVKTTAAVTSPSSTTAGKRVGNVPAVKTETVAPVASATEPSPADLATATTSAVTDTDTLTQQAETRASAQASLAATPVEGQGQSLWAFALAAFLAGLAALLTPCVFPIIPMTVSFFTNQKGGSWKALLYGASIIGIYVLIGTVVSRINGPGFANFVSTHWLPNLLFFAVFFVFGLSFLGLFEITLPSSIVNRADAASERGGLAGIFFMAFTLVLVSFSCTGPIVGSLLVASAGGEVVKPIVGMAAFSSAFAIPFTLFALFPQWLQKLPKSGGWLNAVKVVLGFLELALALKFLSIADQVYHWHLLDREVYLAFWIVIFSMLGFYLLGKLKLPHDSAPVSTGKLNLREFAIRGVMNQPVGALVDSDAAGQLTLTGTPTSGTVQLTGGNDTKVSIPRLLLAIVTFTFVVYMVPGMWGAPLNALAGYLPPLATQDFISRGGPASATTQQSTAVRHGNLFKLPHGLPGFFDYKEALAYSKTVKKPVFIDFTGHGCVNCREMEQRVWSDPKVLSRLQNDYVVVALYVDDKTELPEAEWYTSGYDQKTKKTIGAQNADLQVVKYNNNAQPHYCLVDGTGTLLVSPINYNLSVDKFVAFLDAGKAAFGK</sequence>
<dbReference type="GO" id="GO:0005886">
    <property type="term" value="C:plasma membrane"/>
    <property type="evidence" value="ECO:0007669"/>
    <property type="project" value="UniProtKB-SubCell"/>
</dbReference>
<feature type="transmembrane region" description="Helical" evidence="8">
    <location>
        <begin position="439"/>
        <end position="457"/>
    </location>
</feature>